<dbReference type="Proteomes" id="UP000235945">
    <property type="component" value="Unassembled WGS sequence"/>
</dbReference>
<dbReference type="RefSeq" id="WP_102916736.1">
    <property type="nucleotide sequence ID" value="NZ_JACHJF010000002.1"/>
</dbReference>
<gene>
    <name evidence="3" type="ORF">AF335_03520</name>
    <name evidence="2" type="ORF">FHS36_000999</name>
</gene>
<feature type="signal peptide" evidence="1">
    <location>
        <begin position="1"/>
        <end position="31"/>
    </location>
</feature>
<dbReference type="AlphaFoldDB" id="A0A2N8P322"/>
<keyword evidence="4" id="KW-1185">Reference proteome</keyword>
<evidence type="ECO:0000313" key="3">
    <source>
        <dbReference type="EMBL" id="PNE35417.1"/>
    </source>
</evidence>
<evidence type="ECO:0000313" key="5">
    <source>
        <dbReference type="Proteomes" id="UP000528608"/>
    </source>
</evidence>
<evidence type="ECO:0000313" key="2">
    <source>
        <dbReference type="EMBL" id="MBB5117593.1"/>
    </source>
</evidence>
<dbReference type="EMBL" id="JACHJF010000002">
    <property type="protein sequence ID" value="MBB5117593.1"/>
    <property type="molecule type" value="Genomic_DNA"/>
</dbReference>
<name>A0A2N8P322_STREU</name>
<proteinExistence type="predicted"/>
<evidence type="ECO:0000313" key="4">
    <source>
        <dbReference type="Proteomes" id="UP000235945"/>
    </source>
</evidence>
<accession>A0A2N8P322</accession>
<reference evidence="3" key="1">
    <citation type="submission" date="2015-07" db="EMBL/GenBank/DDBJ databases">
        <authorList>
            <person name="Noorani M."/>
        </authorList>
    </citation>
    <scope>NUCLEOTIDE SEQUENCE [LARGE SCALE GENOMIC DNA]</scope>
    <source>
        <strain evidence="3">ATCC 27428</strain>
    </source>
</reference>
<dbReference type="EMBL" id="LGUI01000001">
    <property type="protein sequence ID" value="PNE35417.1"/>
    <property type="molecule type" value="Genomic_DNA"/>
</dbReference>
<keyword evidence="1" id="KW-0732">Signal</keyword>
<protein>
    <submittedName>
        <fullName evidence="3">Uncharacterized protein</fullName>
    </submittedName>
</protein>
<reference evidence="4" key="2">
    <citation type="submission" date="2015-07" db="EMBL/GenBank/DDBJ databases">
        <authorList>
            <person name="Graham D.E."/>
            <person name="Giannone R.J."/>
            <person name="Gulvik C.A."/>
            <person name="Hettich R.L."/>
            <person name="Klingeman D.M."/>
            <person name="Mahan K.M."/>
            <person name="Parry R.J."/>
            <person name="Spain J.C."/>
        </authorList>
    </citation>
    <scope>NUCLEOTIDE SEQUENCE [LARGE SCALE GENOMIC DNA]</scope>
    <source>
        <strain evidence="4">ATCC 27428</strain>
    </source>
</reference>
<sequence length="109" mass="11120">MHAALARTGRAALALGTALVLATGLSTSAQAMTGTFTYRSNDGSVDSFQDKPNGTCFFFLFAASKISNNTNTKATVYQSATCGSGPTVVVPSRGSTDVGADTLNSVKFG</sequence>
<reference evidence="2 5" key="3">
    <citation type="submission" date="2020-08" db="EMBL/GenBank/DDBJ databases">
        <title>Genomic Encyclopedia of Type Strains, Phase III (KMG-III): the genomes of soil and plant-associated and newly described type strains.</title>
        <authorList>
            <person name="Whitman W."/>
        </authorList>
    </citation>
    <scope>NUCLEOTIDE SEQUENCE [LARGE SCALE GENOMIC DNA]</scope>
    <source>
        <strain evidence="2 5">CECT 3259</strain>
    </source>
</reference>
<dbReference type="Proteomes" id="UP000528608">
    <property type="component" value="Unassembled WGS sequence"/>
</dbReference>
<comment type="caution">
    <text evidence="3">The sequence shown here is derived from an EMBL/GenBank/DDBJ whole genome shotgun (WGS) entry which is preliminary data.</text>
</comment>
<feature type="chain" id="PRO_5042698270" evidence="1">
    <location>
        <begin position="32"/>
        <end position="109"/>
    </location>
</feature>
<evidence type="ECO:0000256" key="1">
    <source>
        <dbReference type="SAM" id="SignalP"/>
    </source>
</evidence>
<organism evidence="3 4">
    <name type="scientific">Streptomyces eurocidicus</name>
    <name type="common">Streptoverticillium eurocidicus</name>
    <dbReference type="NCBI Taxonomy" id="66423"/>
    <lineage>
        <taxon>Bacteria</taxon>
        <taxon>Bacillati</taxon>
        <taxon>Actinomycetota</taxon>
        <taxon>Actinomycetes</taxon>
        <taxon>Kitasatosporales</taxon>
        <taxon>Streptomycetaceae</taxon>
        <taxon>Streptomyces</taxon>
    </lineage>
</organism>
<dbReference type="OrthoDB" id="9966684at2"/>